<organism evidence="1 2">
    <name type="scientific">Colletotrichum gloeosporioides</name>
    <name type="common">Anthracnose fungus</name>
    <name type="synonym">Glomerella cingulata</name>
    <dbReference type="NCBI Taxonomy" id="474922"/>
    <lineage>
        <taxon>Eukaryota</taxon>
        <taxon>Fungi</taxon>
        <taxon>Dikarya</taxon>
        <taxon>Ascomycota</taxon>
        <taxon>Pezizomycotina</taxon>
        <taxon>Sordariomycetes</taxon>
        <taxon>Hypocreomycetidae</taxon>
        <taxon>Glomerellales</taxon>
        <taxon>Glomerellaceae</taxon>
        <taxon>Colletotrichum</taxon>
        <taxon>Colletotrichum gloeosporioides species complex</taxon>
    </lineage>
</organism>
<name>A0A8H4FPG8_COLGL</name>
<accession>A0A8H4FPG8</accession>
<evidence type="ECO:0008006" key="3">
    <source>
        <dbReference type="Google" id="ProtNLM"/>
    </source>
</evidence>
<dbReference type="PANTHER" id="PTHR38886">
    <property type="entry name" value="SESA DOMAIN-CONTAINING PROTEIN"/>
    <property type="match status" value="1"/>
</dbReference>
<dbReference type="EMBL" id="WVTB01000016">
    <property type="protein sequence ID" value="KAF3809526.1"/>
    <property type="molecule type" value="Genomic_DNA"/>
</dbReference>
<sequence>MATFGFSVGDFLAGAELAVKLSKALSDSSGAGREYRELMAELNVIHKVLLQVDQLSTSNKLGIPTMNAIAFATKSVNQKMTSFLEESERYYQSLKLGGSGNAVKDTLNKGRVILTSHAQLLGAEAKNVTGVFALYYQYHGFDGL</sequence>
<comment type="caution">
    <text evidence="1">The sequence shown here is derived from an EMBL/GenBank/DDBJ whole genome shotgun (WGS) entry which is preliminary data.</text>
</comment>
<dbReference type="AlphaFoldDB" id="A0A8H4FPG8"/>
<dbReference type="RefSeq" id="XP_045268685.1">
    <property type="nucleotide sequence ID" value="XM_045412679.1"/>
</dbReference>
<dbReference type="Proteomes" id="UP000613401">
    <property type="component" value="Unassembled WGS sequence"/>
</dbReference>
<proteinExistence type="predicted"/>
<dbReference type="GeneID" id="69019928"/>
<reference evidence="1" key="2">
    <citation type="submission" date="2020-03" db="EMBL/GenBank/DDBJ databases">
        <authorList>
            <person name="Fu F.-F."/>
            <person name="Chen J."/>
        </authorList>
    </citation>
    <scope>NUCLEOTIDE SEQUENCE</scope>
    <source>
        <strain evidence="1">Lc1</strain>
    </source>
</reference>
<protein>
    <recommendedName>
        <fullName evidence="3">Fungal N-terminal domain-containing protein</fullName>
    </recommendedName>
</protein>
<reference evidence="1" key="1">
    <citation type="journal article" date="2020" name="Phytopathology">
        <title>Genome sequence and comparative analysis of Colletotrichum gloeosporioides isolated from Liriodendron leaves.</title>
        <authorList>
            <person name="Fu F.F."/>
            <person name="Hao Z."/>
            <person name="Wang P."/>
            <person name="Lu Y."/>
            <person name="Xue L.J."/>
            <person name="Wei G."/>
            <person name="Tian Y."/>
            <person name="Baishi H."/>
            <person name="Xu H."/>
            <person name="Shi J."/>
            <person name="Cheng T."/>
            <person name="Wang G."/>
            <person name="Yi Y."/>
            <person name="Chen J."/>
        </authorList>
    </citation>
    <scope>NUCLEOTIDE SEQUENCE</scope>
    <source>
        <strain evidence="1">Lc1</strain>
    </source>
</reference>
<keyword evidence="2" id="KW-1185">Reference proteome</keyword>
<dbReference type="PANTHER" id="PTHR38886:SF1">
    <property type="entry name" value="NACHT-NTPASE AND P-LOOP NTPASES N-TERMINAL DOMAIN-CONTAINING PROTEIN"/>
    <property type="match status" value="1"/>
</dbReference>
<evidence type="ECO:0000313" key="2">
    <source>
        <dbReference type="Proteomes" id="UP000613401"/>
    </source>
</evidence>
<gene>
    <name evidence="1" type="ORF">GCG54_00012810</name>
</gene>
<evidence type="ECO:0000313" key="1">
    <source>
        <dbReference type="EMBL" id="KAF3809526.1"/>
    </source>
</evidence>